<sequence length="86" mass="9471">MQASRELGINVLHDRMIVYRGLFKGNFSISTKDSKQETILVVKKSLSDSMRLANQILRGRTRSGSDILVVTGSLHIVAKVLASLNS</sequence>
<dbReference type="EMBL" id="JBBPBM010000984">
    <property type="protein sequence ID" value="KAK8488655.1"/>
    <property type="molecule type" value="Genomic_DNA"/>
</dbReference>
<evidence type="ECO:0000313" key="1">
    <source>
        <dbReference type="EMBL" id="KAK8488655.1"/>
    </source>
</evidence>
<reference evidence="1 2" key="1">
    <citation type="journal article" date="2024" name="G3 (Bethesda)">
        <title>Genome assembly of Hibiscus sabdariffa L. provides insights into metabolisms of medicinal natural products.</title>
        <authorList>
            <person name="Kim T."/>
        </authorList>
    </citation>
    <scope>NUCLEOTIDE SEQUENCE [LARGE SCALE GENOMIC DNA]</scope>
    <source>
        <strain evidence="1">TK-2024</strain>
        <tissue evidence="1">Old leaves</tissue>
    </source>
</reference>
<dbReference type="Proteomes" id="UP001472677">
    <property type="component" value="Unassembled WGS sequence"/>
</dbReference>
<organism evidence="1 2">
    <name type="scientific">Hibiscus sabdariffa</name>
    <name type="common">roselle</name>
    <dbReference type="NCBI Taxonomy" id="183260"/>
    <lineage>
        <taxon>Eukaryota</taxon>
        <taxon>Viridiplantae</taxon>
        <taxon>Streptophyta</taxon>
        <taxon>Embryophyta</taxon>
        <taxon>Tracheophyta</taxon>
        <taxon>Spermatophyta</taxon>
        <taxon>Magnoliopsida</taxon>
        <taxon>eudicotyledons</taxon>
        <taxon>Gunneridae</taxon>
        <taxon>Pentapetalae</taxon>
        <taxon>rosids</taxon>
        <taxon>malvids</taxon>
        <taxon>Malvales</taxon>
        <taxon>Malvaceae</taxon>
        <taxon>Malvoideae</taxon>
        <taxon>Hibiscus</taxon>
    </lineage>
</organism>
<gene>
    <name evidence="1" type="ORF">V6N12_041713</name>
</gene>
<keyword evidence="2" id="KW-1185">Reference proteome</keyword>
<proteinExistence type="predicted"/>
<accession>A0ABR2A7R6</accession>
<name>A0ABR2A7R6_9ROSI</name>
<protein>
    <submittedName>
        <fullName evidence="1">Uncharacterized protein</fullName>
    </submittedName>
</protein>
<comment type="caution">
    <text evidence="1">The sequence shown here is derived from an EMBL/GenBank/DDBJ whole genome shotgun (WGS) entry which is preliminary data.</text>
</comment>
<evidence type="ECO:0000313" key="2">
    <source>
        <dbReference type="Proteomes" id="UP001472677"/>
    </source>
</evidence>